<dbReference type="Proteomes" id="UP001374893">
    <property type="component" value="Chromosome"/>
</dbReference>
<dbReference type="SMART" id="SM00564">
    <property type="entry name" value="PQQ"/>
    <property type="match status" value="3"/>
</dbReference>
<dbReference type="RefSeq" id="WP_338689287.1">
    <property type="nucleotide sequence ID" value="NZ_AP024702.1"/>
</dbReference>
<feature type="signal peptide" evidence="1">
    <location>
        <begin position="1"/>
        <end position="20"/>
    </location>
</feature>
<dbReference type="PANTHER" id="PTHR34512:SF30">
    <property type="entry name" value="OUTER MEMBRANE PROTEIN ASSEMBLY FACTOR BAMB"/>
    <property type="match status" value="1"/>
</dbReference>
<dbReference type="Gene3D" id="2.130.10.10">
    <property type="entry name" value="YVTN repeat-like/Quinoprotein amine dehydrogenase"/>
    <property type="match status" value="1"/>
</dbReference>
<dbReference type="Pfam" id="PF13360">
    <property type="entry name" value="PQQ_2"/>
    <property type="match status" value="1"/>
</dbReference>
<proteinExistence type="predicted"/>
<reference evidence="3 4" key="1">
    <citation type="submission" date="2021-06" db="EMBL/GenBank/DDBJ databases">
        <title>Complete genome of Haloferula helveola possessing various polysaccharide degrading enzymes.</title>
        <authorList>
            <person name="Takami H."/>
            <person name="Huang C."/>
            <person name="Hamasaki K."/>
        </authorList>
    </citation>
    <scope>NUCLEOTIDE SEQUENCE [LARGE SCALE GENOMIC DNA]</scope>
    <source>
        <strain evidence="3 4">CN-1</strain>
    </source>
</reference>
<evidence type="ECO:0000256" key="1">
    <source>
        <dbReference type="SAM" id="SignalP"/>
    </source>
</evidence>
<evidence type="ECO:0000313" key="3">
    <source>
        <dbReference type="EMBL" id="BCX47217.1"/>
    </source>
</evidence>
<feature type="domain" description="Pyrrolo-quinoline quinone repeat" evidence="2">
    <location>
        <begin position="79"/>
        <end position="327"/>
    </location>
</feature>
<dbReference type="SUPFAM" id="SSF50998">
    <property type="entry name" value="Quinoprotein alcohol dehydrogenase-like"/>
    <property type="match status" value="1"/>
</dbReference>
<name>A0ABM7R896_9BACT</name>
<keyword evidence="4" id="KW-1185">Reference proteome</keyword>
<dbReference type="InterPro" id="IPR018391">
    <property type="entry name" value="PQQ_b-propeller_rpt"/>
</dbReference>
<organism evidence="3 4">
    <name type="scientific">Haloferula helveola</name>
    <dbReference type="NCBI Taxonomy" id="490095"/>
    <lineage>
        <taxon>Bacteria</taxon>
        <taxon>Pseudomonadati</taxon>
        <taxon>Verrucomicrobiota</taxon>
        <taxon>Verrucomicrobiia</taxon>
        <taxon>Verrucomicrobiales</taxon>
        <taxon>Verrucomicrobiaceae</taxon>
        <taxon>Haloferula</taxon>
    </lineage>
</organism>
<evidence type="ECO:0000259" key="2">
    <source>
        <dbReference type="Pfam" id="PF13360"/>
    </source>
</evidence>
<feature type="chain" id="PRO_5046261139" description="Pyrrolo-quinoline quinone repeat domain-containing protein" evidence="1">
    <location>
        <begin position="21"/>
        <end position="401"/>
    </location>
</feature>
<dbReference type="EMBL" id="AP024702">
    <property type="protein sequence ID" value="BCX47217.1"/>
    <property type="molecule type" value="Genomic_DNA"/>
</dbReference>
<keyword evidence="1" id="KW-0732">Signal</keyword>
<accession>A0ABM7R896</accession>
<dbReference type="PANTHER" id="PTHR34512">
    <property type="entry name" value="CELL SURFACE PROTEIN"/>
    <property type="match status" value="1"/>
</dbReference>
<sequence length="401" mass="43345">MKTCLLPLSAAAFLLLPAAASDWPRYLGPDGAAKVEGELGASVEPEVLWKADVGKGCSGFVIVGDRAIVPGNQGDKDIIWCFEASTGKVLWKHEYPEELNPKLYAGGPNVTPTVVGDRVYTLSRTGNLFCLSLTDGSVKWHKHYQTDFGGKDPSWGYSAAPVVWNDWLYCLPCSGDAAVYALDAKTGEVKSRFGGKTKPGYATPVFFEHKGKKAMGAFHGREFIAYDLATGDELFDFGWRTSYDVNASNPQYLDGKLFLASGYGMGYVVVDVSGAEPKVLHKEEDTRMIFQNSILQDGDIVGVFGDKNIDAELIRMDMASGKIHWRQGMPGTRGSSLMVGDSIVVLAETGDLVVGKPAREGWKESGRAKVLSGKCWAPVAYANGRVFAKTNEGQAVCVSVK</sequence>
<gene>
    <name evidence="3" type="ORF">HAHE_11250</name>
</gene>
<dbReference type="InterPro" id="IPR015943">
    <property type="entry name" value="WD40/YVTN_repeat-like_dom_sf"/>
</dbReference>
<dbReference type="InterPro" id="IPR011047">
    <property type="entry name" value="Quinoprotein_ADH-like_sf"/>
</dbReference>
<evidence type="ECO:0000313" key="4">
    <source>
        <dbReference type="Proteomes" id="UP001374893"/>
    </source>
</evidence>
<dbReference type="InterPro" id="IPR002372">
    <property type="entry name" value="PQQ_rpt_dom"/>
</dbReference>
<protein>
    <recommendedName>
        <fullName evidence="2">Pyrrolo-quinoline quinone repeat domain-containing protein</fullName>
    </recommendedName>
</protein>